<keyword evidence="3" id="KW-0472">Membrane</keyword>
<feature type="transmembrane region" description="Helical" evidence="3">
    <location>
        <begin position="54"/>
        <end position="75"/>
    </location>
</feature>
<reference evidence="4 5" key="2">
    <citation type="submission" date="2018-08" db="EMBL/GenBank/DDBJ databases">
        <authorList>
            <person name="Laetsch R D."/>
            <person name="Stevens L."/>
            <person name="Kumar S."/>
            <person name="Blaxter L. M."/>
        </authorList>
    </citation>
    <scope>NUCLEOTIDE SEQUENCE [LARGE SCALE GENOMIC DNA]</scope>
</reference>
<dbReference type="AlphaFoldDB" id="A0A182E4I8"/>
<name>A0A182E4I8_ONCOC</name>
<protein>
    <submittedName>
        <fullName evidence="6">BESS domain-containing protein</fullName>
    </submittedName>
</protein>
<dbReference type="Proteomes" id="UP000271087">
    <property type="component" value="Unassembled WGS sequence"/>
</dbReference>
<keyword evidence="3" id="KW-1133">Transmembrane helix</keyword>
<dbReference type="EMBL" id="UYRW01000503">
    <property type="protein sequence ID" value="VDK67419.1"/>
    <property type="molecule type" value="Genomic_DNA"/>
</dbReference>
<feature type="coiled-coil region" evidence="1">
    <location>
        <begin position="259"/>
        <end position="286"/>
    </location>
</feature>
<keyword evidence="1" id="KW-0175">Coiled coil</keyword>
<reference evidence="6" key="1">
    <citation type="submission" date="2016-06" db="UniProtKB">
        <authorList>
            <consortium name="WormBaseParasite"/>
        </authorList>
    </citation>
    <scope>IDENTIFICATION</scope>
</reference>
<sequence length="338" mass="37602">MPVQQQILPFWNLVVVHGDKKEGRGFTIPTINGETGDSSREGLIGWLRLAPDNFVSVASASATAVVVVAIVIYIVHLSKLLSERNQIMPEKMHFGGLFLGDTIQEKTRTLLGWNDEHCSTITMNAAQKSINEGGRRMLHVNNSRRHPYMISVGRLRRYSTSSSSTCSSSSSSEYSQPSPSYSIASYESPSPEPLVSPYAATDCQSPHLVPLGPIIPATTKTVSMNTTTYRSPEREAQVFERLRQLVPMLPFDRSAYQILIETVSQVMDLEQQLEQLNEQTNSAKNSLWIEQRSFISDAENSVFPDDLKSVDVTAFKHLLCSNPLSGDTSRTMHFNFVS</sequence>
<organism evidence="6">
    <name type="scientific">Onchocerca ochengi</name>
    <name type="common">Filarial nematode worm</name>
    <dbReference type="NCBI Taxonomy" id="42157"/>
    <lineage>
        <taxon>Eukaryota</taxon>
        <taxon>Metazoa</taxon>
        <taxon>Ecdysozoa</taxon>
        <taxon>Nematoda</taxon>
        <taxon>Chromadorea</taxon>
        <taxon>Rhabditida</taxon>
        <taxon>Spirurina</taxon>
        <taxon>Spiruromorpha</taxon>
        <taxon>Filarioidea</taxon>
        <taxon>Onchocercidae</taxon>
        <taxon>Onchocerca</taxon>
    </lineage>
</organism>
<evidence type="ECO:0000256" key="3">
    <source>
        <dbReference type="SAM" id="Phobius"/>
    </source>
</evidence>
<evidence type="ECO:0000256" key="2">
    <source>
        <dbReference type="SAM" id="MobiDB-lite"/>
    </source>
</evidence>
<accession>A0A182E4I8</accession>
<dbReference type="OrthoDB" id="5917066at2759"/>
<feature type="compositionally biased region" description="Low complexity" evidence="2">
    <location>
        <begin position="160"/>
        <end position="182"/>
    </location>
</feature>
<evidence type="ECO:0000256" key="1">
    <source>
        <dbReference type="SAM" id="Coils"/>
    </source>
</evidence>
<evidence type="ECO:0000313" key="4">
    <source>
        <dbReference type="EMBL" id="VDK67419.1"/>
    </source>
</evidence>
<proteinExistence type="predicted"/>
<evidence type="ECO:0000313" key="5">
    <source>
        <dbReference type="Proteomes" id="UP000271087"/>
    </source>
</evidence>
<dbReference type="STRING" id="42157.A0A182E4I8"/>
<gene>
    <name evidence="4" type="ORF">NOO_LOCUS2909</name>
</gene>
<dbReference type="WBParaSite" id="nOo.2.0.1.t02909-RA">
    <property type="protein sequence ID" value="nOo.2.0.1.t02909-RA"/>
    <property type="gene ID" value="nOo.2.0.1.g02909"/>
</dbReference>
<evidence type="ECO:0000313" key="6">
    <source>
        <dbReference type="WBParaSite" id="nOo.2.0.1.t02909-RA"/>
    </source>
</evidence>
<feature type="region of interest" description="Disordered" evidence="2">
    <location>
        <begin position="160"/>
        <end position="188"/>
    </location>
</feature>
<keyword evidence="3" id="KW-0812">Transmembrane</keyword>
<keyword evidence="5" id="KW-1185">Reference proteome</keyword>